<evidence type="ECO:0000256" key="1">
    <source>
        <dbReference type="SAM" id="Coils"/>
    </source>
</evidence>
<evidence type="ECO:0000313" key="3">
    <source>
        <dbReference type="Proteomes" id="UP001530315"/>
    </source>
</evidence>
<dbReference type="EMBL" id="JALLAZ020000970">
    <property type="protein sequence ID" value="KAL3783494.1"/>
    <property type="molecule type" value="Genomic_DNA"/>
</dbReference>
<keyword evidence="3" id="KW-1185">Reference proteome</keyword>
<dbReference type="SUPFAM" id="SSF52047">
    <property type="entry name" value="RNI-like"/>
    <property type="match status" value="1"/>
</dbReference>
<dbReference type="Gene3D" id="3.80.10.10">
    <property type="entry name" value="Ribonuclease Inhibitor"/>
    <property type="match status" value="2"/>
</dbReference>
<dbReference type="PANTHER" id="PTHR24112">
    <property type="entry name" value="LEUCINE-RICH REPEAT, ISOFORM F-RELATED"/>
    <property type="match status" value="1"/>
</dbReference>
<gene>
    <name evidence="2" type="ORF">ACHAW5_009373</name>
</gene>
<sequence>MPLLTRNPSHYLSDLQDESTEPLHVGLILGEGLGAHVEQRPESAAAMSADESSWVELAAAIHETTRSIRCLWLRADREVAAASSFCGLGRGLVGAVTVESLVLEGQGIGPDELAFLREYLVRNTTLRGIKFLRTRLDAPSSRLLNDFFAGNSNLRVLDLTANPLVDDKTVREILGAIMRNDDCRLETLNILENLDGDAVAEVLISDSGVDFIAFFVSQSTHLKVTGLLAPSLLTLRLRIRALNDGGLRELANIIKGGRCNIARLDISGKFGDDGIKSIAEGLIANESIRRIDVGMSEGLTDIGGLAILRVVQGQDESWRSKTTSNHTLQSVQITGKAGMSMSESVLAKLQSITNFDPLQTLQSKAWNYIDSNINDLSSINCGVKLGPHLLAFVSSRGGLESVFSLLRSRNNAPENFTNHPTPEKIRLSQKMEKASRENEILKALLKSERRHRSQRHLRASAIKSEDVNLRDLEEDEQRERKTIARCLLLPLFKMCETCKYLIELLKER</sequence>
<evidence type="ECO:0000313" key="2">
    <source>
        <dbReference type="EMBL" id="KAL3783494.1"/>
    </source>
</evidence>
<accession>A0ABD3P777</accession>
<keyword evidence="1" id="KW-0175">Coiled coil</keyword>
<dbReference type="InterPro" id="IPR032675">
    <property type="entry name" value="LRR_dom_sf"/>
</dbReference>
<reference evidence="2 3" key="1">
    <citation type="submission" date="2024-10" db="EMBL/GenBank/DDBJ databases">
        <title>Updated reference genomes for cyclostephanoid diatoms.</title>
        <authorList>
            <person name="Roberts W.R."/>
            <person name="Alverson A.J."/>
        </authorList>
    </citation>
    <scope>NUCLEOTIDE SEQUENCE [LARGE SCALE GENOMIC DNA]</scope>
    <source>
        <strain evidence="2 3">AJA276-08</strain>
    </source>
</reference>
<organism evidence="2 3">
    <name type="scientific">Stephanodiscus triporus</name>
    <dbReference type="NCBI Taxonomy" id="2934178"/>
    <lineage>
        <taxon>Eukaryota</taxon>
        <taxon>Sar</taxon>
        <taxon>Stramenopiles</taxon>
        <taxon>Ochrophyta</taxon>
        <taxon>Bacillariophyta</taxon>
        <taxon>Coscinodiscophyceae</taxon>
        <taxon>Thalassiosirophycidae</taxon>
        <taxon>Stephanodiscales</taxon>
        <taxon>Stephanodiscaceae</taxon>
        <taxon>Stephanodiscus</taxon>
    </lineage>
</organism>
<feature type="coiled-coil region" evidence="1">
    <location>
        <begin position="424"/>
        <end position="451"/>
    </location>
</feature>
<dbReference type="AlphaFoldDB" id="A0ABD3P777"/>
<dbReference type="Proteomes" id="UP001530315">
    <property type="component" value="Unassembled WGS sequence"/>
</dbReference>
<comment type="caution">
    <text evidence="2">The sequence shown here is derived from an EMBL/GenBank/DDBJ whole genome shotgun (WGS) entry which is preliminary data.</text>
</comment>
<protein>
    <submittedName>
        <fullName evidence="2">Uncharacterized protein</fullName>
    </submittedName>
</protein>
<proteinExistence type="predicted"/>
<name>A0ABD3P777_9STRA</name>
<dbReference type="InterPro" id="IPR051279">
    <property type="entry name" value="PP1-Reg/Actin-Interact_Protein"/>
</dbReference>